<feature type="transmembrane region" description="Helical" evidence="2">
    <location>
        <begin position="295"/>
        <end position="321"/>
    </location>
</feature>
<dbReference type="InterPro" id="IPR052529">
    <property type="entry name" value="Bact_Transport_Assoc"/>
</dbReference>
<feature type="compositionally biased region" description="Low complexity" evidence="1">
    <location>
        <begin position="450"/>
        <end position="484"/>
    </location>
</feature>
<keyword evidence="2" id="KW-1133">Transmembrane helix</keyword>
<dbReference type="STRING" id="178339.BH719_05175"/>
<feature type="domain" description="DUF418" evidence="3">
    <location>
        <begin position="247"/>
        <end position="406"/>
    </location>
</feature>
<protein>
    <recommendedName>
        <fullName evidence="3">DUF418 domain-containing protein</fullName>
    </recommendedName>
</protein>
<dbReference type="OrthoDB" id="2388539at2"/>
<proteinExistence type="predicted"/>
<feature type="transmembrane region" description="Helical" evidence="2">
    <location>
        <begin position="221"/>
        <end position="241"/>
    </location>
</feature>
<reference evidence="4 5" key="1">
    <citation type="submission" date="2016-09" db="EMBL/GenBank/DDBJ databases">
        <title>Complete genome sequence of Actinomyces hongkongensis HKU8.</title>
        <authorList>
            <person name="Gao Y.-X."/>
            <person name="Zhou Y.-Y."/>
            <person name="Xie Y."/>
            <person name="Wang M."/>
            <person name="Wang S.-J."/>
            <person name="Shen S.-G."/>
        </authorList>
    </citation>
    <scope>NUCLEOTIDE SEQUENCE [LARGE SCALE GENOMIC DNA]</scope>
    <source>
        <strain evidence="4 5">HKU8</strain>
    </source>
</reference>
<dbReference type="Pfam" id="PF04235">
    <property type="entry name" value="DUF418"/>
    <property type="match status" value="1"/>
</dbReference>
<evidence type="ECO:0000313" key="5">
    <source>
        <dbReference type="Proteomes" id="UP000095214"/>
    </source>
</evidence>
<keyword evidence="2" id="KW-0812">Transmembrane</keyword>
<feature type="transmembrane region" description="Helical" evidence="2">
    <location>
        <begin position="367"/>
        <end position="387"/>
    </location>
</feature>
<feature type="transmembrane region" description="Helical" evidence="2">
    <location>
        <begin position="174"/>
        <end position="195"/>
    </location>
</feature>
<evidence type="ECO:0000259" key="3">
    <source>
        <dbReference type="Pfam" id="PF04235"/>
    </source>
</evidence>
<feature type="transmembrane region" description="Helical" evidence="2">
    <location>
        <begin position="342"/>
        <end position="361"/>
    </location>
</feature>
<dbReference type="PANTHER" id="PTHR30590:SF2">
    <property type="entry name" value="INNER MEMBRANE PROTEIN"/>
    <property type="match status" value="1"/>
</dbReference>
<evidence type="ECO:0000313" key="4">
    <source>
        <dbReference type="EMBL" id="AOS47331.1"/>
    </source>
</evidence>
<sequence>MSSLSFTGGRSVRYPAPDVARGFMLLLIALANVPYWLRYFPASPDGPSSADRWWILIRTALVDRRGYPLFALLFGFGVATMVRRRIERDVEAAHQSVDPQVRASWAPHVAAQWEALVRQEATDDAARLVRRRGWWMILFGFVHGIVFAGDIIGAYGIVAVLFAGVVARKRNVWMAVWGSVIALVSACSLTGVGFWKAGLGDLGSVVHPHASLSVYYVPNSIVQWAMAALITVLISMVVPAFMIGARLGQTDILSRPDRHRGLLWAVAGAGGLIGVVGALPYGLGASGMALPVPVWSVVLFHVSGIAGACAWLALFALFAGVGEPRGIRRVLAAVGKRSMTAYLSQTILFVVVLGGMGLAGVRAVPDAWGAVIAAFVWVAALVLCFGLETVGFPRGPFEVLLRRAVARSAGPRAGVPVPPPGAGVVEAPPGLAFPPPGARMAPPQGPQPPAAGTQGGPQSPEGAQSGPPGSSEGEGPAGPGAERGVAGGGTGGE</sequence>
<dbReference type="RefSeq" id="WP_009743715.1">
    <property type="nucleotide sequence ID" value="NZ_CP017298.1"/>
</dbReference>
<name>A0A1D8B2F9_9ACTO</name>
<dbReference type="PANTHER" id="PTHR30590">
    <property type="entry name" value="INNER MEMBRANE PROTEIN"/>
    <property type="match status" value="1"/>
</dbReference>
<evidence type="ECO:0000256" key="1">
    <source>
        <dbReference type="SAM" id="MobiDB-lite"/>
    </source>
</evidence>
<keyword evidence="5" id="KW-1185">Reference proteome</keyword>
<dbReference type="Proteomes" id="UP000095214">
    <property type="component" value="Chromosome"/>
</dbReference>
<feature type="transmembrane region" description="Helical" evidence="2">
    <location>
        <begin position="134"/>
        <end position="167"/>
    </location>
</feature>
<feature type="transmembrane region" description="Helical" evidence="2">
    <location>
        <begin position="262"/>
        <end position="283"/>
    </location>
</feature>
<dbReference type="AlphaFoldDB" id="A0A1D8B2F9"/>
<feature type="region of interest" description="Disordered" evidence="1">
    <location>
        <begin position="426"/>
        <end position="493"/>
    </location>
</feature>
<accession>A0A1D8B2F9</accession>
<dbReference type="KEGG" id="phon:BH719_05175"/>
<feature type="compositionally biased region" description="Pro residues" evidence="1">
    <location>
        <begin position="431"/>
        <end position="449"/>
    </location>
</feature>
<keyword evidence="2" id="KW-0472">Membrane</keyword>
<organism evidence="4 5">
    <name type="scientific">Pauljensenia hongkongensis</name>
    <dbReference type="NCBI Taxonomy" id="178339"/>
    <lineage>
        <taxon>Bacteria</taxon>
        <taxon>Bacillati</taxon>
        <taxon>Actinomycetota</taxon>
        <taxon>Actinomycetes</taxon>
        <taxon>Actinomycetales</taxon>
        <taxon>Actinomycetaceae</taxon>
        <taxon>Pauljensenia</taxon>
    </lineage>
</organism>
<evidence type="ECO:0000256" key="2">
    <source>
        <dbReference type="SAM" id="Phobius"/>
    </source>
</evidence>
<dbReference type="InterPro" id="IPR007349">
    <property type="entry name" value="DUF418"/>
</dbReference>
<dbReference type="EMBL" id="CP017298">
    <property type="protein sequence ID" value="AOS47331.1"/>
    <property type="molecule type" value="Genomic_DNA"/>
</dbReference>
<gene>
    <name evidence="4" type="ORF">BH719_05175</name>
</gene>